<dbReference type="Gene3D" id="3.40.50.360">
    <property type="match status" value="1"/>
</dbReference>
<dbReference type="OrthoDB" id="9805976at2"/>
<dbReference type="SUPFAM" id="SSF52218">
    <property type="entry name" value="Flavoproteins"/>
    <property type="match status" value="1"/>
</dbReference>
<evidence type="ECO:0000256" key="2">
    <source>
        <dbReference type="ARBA" id="ARBA00022643"/>
    </source>
</evidence>
<keyword evidence="1" id="KW-0285">Flavoprotein</keyword>
<feature type="domain" description="NADPH-dependent FMN reductase-like" evidence="3">
    <location>
        <begin position="1"/>
        <end position="104"/>
    </location>
</feature>
<accession>A0A239I9Z1</accession>
<proteinExistence type="predicted"/>
<gene>
    <name evidence="4" type="ORF">SAMN05446037_102657</name>
</gene>
<dbReference type="EMBL" id="FZOJ01000026">
    <property type="protein sequence ID" value="SNS90450.1"/>
    <property type="molecule type" value="Genomic_DNA"/>
</dbReference>
<organism evidence="4 5">
    <name type="scientific">Anaerovirgula multivorans</name>
    <dbReference type="NCBI Taxonomy" id="312168"/>
    <lineage>
        <taxon>Bacteria</taxon>
        <taxon>Bacillati</taxon>
        <taxon>Bacillota</taxon>
        <taxon>Clostridia</taxon>
        <taxon>Peptostreptococcales</taxon>
        <taxon>Natronincolaceae</taxon>
        <taxon>Anaerovirgula</taxon>
    </lineage>
</organism>
<dbReference type="Pfam" id="PF03358">
    <property type="entry name" value="FMN_red"/>
    <property type="match status" value="1"/>
</dbReference>
<evidence type="ECO:0000313" key="4">
    <source>
        <dbReference type="EMBL" id="SNS90450.1"/>
    </source>
</evidence>
<dbReference type="InterPro" id="IPR005025">
    <property type="entry name" value="FMN_Rdtase-like_dom"/>
</dbReference>
<sequence>MKITVFNGSPRGANSNTHVIAAALLEGARKAGAEVENIFLSDKKVNHCVGCFTCWHKTPGKCIHRDDMDSLFQTCVLSDIVCFATPVYLWNMTAYLKNFLDRLIPIKRPTVVENNGNYNMENNEIKLPKVVIISNAGFPGDNNFETMKAVMKTMNPILEVYRNCGILLSSKDPDVRKIVNKYLDVVSTAGYELACNLSVSEETQANLNMELMPIEKYVQYISK</sequence>
<dbReference type="PANTHER" id="PTHR43278:SF2">
    <property type="entry name" value="IRON-SULFUR FLAVOPROTEIN"/>
    <property type="match status" value="1"/>
</dbReference>
<keyword evidence="5" id="KW-1185">Reference proteome</keyword>
<evidence type="ECO:0000313" key="5">
    <source>
        <dbReference type="Proteomes" id="UP000198304"/>
    </source>
</evidence>
<evidence type="ECO:0000259" key="3">
    <source>
        <dbReference type="Pfam" id="PF03358"/>
    </source>
</evidence>
<name>A0A239I9Z1_9FIRM</name>
<dbReference type="GO" id="GO:0016491">
    <property type="term" value="F:oxidoreductase activity"/>
    <property type="evidence" value="ECO:0007669"/>
    <property type="project" value="InterPro"/>
</dbReference>
<keyword evidence="2" id="KW-0288">FMN</keyword>
<evidence type="ECO:0000256" key="1">
    <source>
        <dbReference type="ARBA" id="ARBA00022630"/>
    </source>
</evidence>
<dbReference type="InterPro" id="IPR051796">
    <property type="entry name" value="ISF_SsuE-like"/>
</dbReference>
<reference evidence="4 5" key="1">
    <citation type="submission" date="2017-06" db="EMBL/GenBank/DDBJ databases">
        <authorList>
            <person name="Kim H.J."/>
            <person name="Triplett B.A."/>
        </authorList>
    </citation>
    <scope>NUCLEOTIDE SEQUENCE [LARGE SCALE GENOMIC DNA]</scope>
    <source>
        <strain evidence="4 5">SCA</strain>
    </source>
</reference>
<dbReference type="InterPro" id="IPR029039">
    <property type="entry name" value="Flavoprotein-like_sf"/>
</dbReference>
<dbReference type="PANTHER" id="PTHR43278">
    <property type="entry name" value="NAD(P)H-DEPENDENT FMN-CONTAINING OXIDOREDUCTASE YWQN-RELATED"/>
    <property type="match status" value="1"/>
</dbReference>
<dbReference type="Proteomes" id="UP000198304">
    <property type="component" value="Unassembled WGS sequence"/>
</dbReference>
<protein>
    <submittedName>
        <fullName evidence="4">NADPH-dependent FMN reductase</fullName>
    </submittedName>
</protein>
<dbReference type="AlphaFoldDB" id="A0A239I9Z1"/>
<dbReference type="RefSeq" id="WP_089284531.1">
    <property type="nucleotide sequence ID" value="NZ_FZOJ01000026.1"/>
</dbReference>